<proteinExistence type="inferred from homology"/>
<dbReference type="EMBL" id="JAOTJC010000016">
    <property type="protein sequence ID" value="MCU7556117.1"/>
    <property type="molecule type" value="Genomic_DNA"/>
</dbReference>
<dbReference type="PANTHER" id="PTHR32309">
    <property type="entry name" value="TYROSINE-PROTEIN KINASE"/>
    <property type="match status" value="1"/>
</dbReference>
<evidence type="ECO:0000256" key="10">
    <source>
        <dbReference type="ARBA" id="ARBA00022777"/>
    </source>
</evidence>
<dbReference type="Proteomes" id="UP001209257">
    <property type="component" value="Unassembled WGS sequence"/>
</dbReference>
<dbReference type="InterPro" id="IPR050445">
    <property type="entry name" value="Bact_polysacc_biosynth/exp"/>
</dbReference>
<feature type="domain" description="AAA" evidence="19">
    <location>
        <begin position="560"/>
        <end position="693"/>
    </location>
</feature>
<accession>A0ABT2VS18</accession>
<comment type="subcellular location">
    <subcellularLocation>
        <location evidence="1">Cell inner membrane</location>
        <topology evidence="1">Multi-pass membrane protein</topology>
    </subcellularLocation>
</comment>
<dbReference type="InterPro" id="IPR027417">
    <property type="entry name" value="P-loop_NTPase"/>
</dbReference>
<evidence type="ECO:0000256" key="16">
    <source>
        <dbReference type="SAM" id="Coils"/>
    </source>
</evidence>
<keyword evidence="6" id="KW-0997">Cell inner membrane</keyword>
<evidence type="ECO:0000259" key="20">
    <source>
        <dbReference type="Pfam" id="PF13807"/>
    </source>
</evidence>
<dbReference type="InterPro" id="IPR005702">
    <property type="entry name" value="Wzc-like_C"/>
</dbReference>
<comment type="catalytic activity">
    <reaction evidence="15">
        <text>L-tyrosyl-[protein] + ATP = O-phospho-L-tyrosyl-[protein] + ADP + H(+)</text>
        <dbReference type="Rhea" id="RHEA:10596"/>
        <dbReference type="Rhea" id="RHEA-COMP:10136"/>
        <dbReference type="Rhea" id="RHEA-COMP:20101"/>
        <dbReference type="ChEBI" id="CHEBI:15378"/>
        <dbReference type="ChEBI" id="CHEBI:30616"/>
        <dbReference type="ChEBI" id="CHEBI:46858"/>
        <dbReference type="ChEBI" id="CHEBI:61978"/>
        <dbReference type="ChEBI" id="CHEBI:456216"/>
        <dbReference type="EC" id="2.7.10.2"/>
    </reaction>
</comment>
<evidence type="ECO:0000256" key="12">
    <source>
        <dbReference type="ARBA" id="ARBA00022989"/>
    </source>
</evidence>
<dbReference type="RefSeq" id="WP_262996451.1">
    <property type="nucleotide sequence ID" value="NZ_JAOTJC010000016.1"/>
</dbReference>
<keyword evidence="11" id="KW-0067">ATP-binding</keyword>
<evidence type="ECO:0000256" key="9">
    <source>
        <dbReference type="ARBA" id="ARBA00022741"/>
    </source>
</evidence>
<reference evidence="22" key="1">
    <citation type="submission" date="2023-07" db="EMBL/GenBank/DDBJ databases">
        <title>Study on multiphase classification of strain Alteromonas salexigens isolated from the Yellow Sea.</title>
        <authorList>
            <person name="Sun L."/>
        </authorList>
    </citation>
    <scope>NUCLEOTIDE SEQUENCE [LARGE SCALE GENOMIC DNA]</scope>
    <source>
        <strain evidence="22">ASW11-19</strain>
    </source>
</reference>
<evidence type="ECO:0000256" key="4">
    <source>
        <dbReference type="ARBA" id="ARBA00011903"/>
    </source>
</evidence>
<evidence type="ECO:0000313" key="21">
    <source>
        <dbReference type="EMBL" id="MCU7556117.1"/>
    </source>
</evidence>
<protein>
    <recommendedName>
        <fullName evidence="4">non-specific protein-tyrosine kinase</fullName>
        <ecNumber evidence="4">2.7.10.2</ecNumber>
    </recommendedName>
</protein>
<keyword evidence="5" id="KW-1003">Cell membrane</keyword>
<dbReference type="CDD" id="cd05387">
    <property type="entry name" value="BY-kinase"/>
    <property type="match status" value="1"/>
</dbReference>
<keyword evidence="13 17" id="KW-0472">Membrane</keyword>
<keyword evidence="7" id="KW-0808">Transferase</keyword>
<evidence type="ECO:0000256" key="2">
    <source>
        <dbReference type="ARBA" id="ARBA00007316"/>
    </source>
</evidence>
<dbReference type="Gene3D" id="3.40.50.300">
    <property type="entry name" value="P-loop containing nucleotide triphosphate hydrolases"/>
    <property type="match status" value="1"/>
</dbReference>
<feature type="transmembrane region" description="Helical" evidence="17">
    <location>
        <begin position="458"/>
        <end position="478"/>
    </location>
</feature>
<name>A0ABT2VS18_9ALTE</name>
<comment type="caution">
    <text evidence="21">The sequence shown here is derived from an EMBL/GenBank/DDBJ whole genome shotgun (WGS) entry which is preliminary data.</text>
</comment>
<feature type="transmembrane region" description="Helical" evidence="17">
    <location>
        <begin position="31"/>
        <end position="50"/>
    </location>
</feature>
<evidence type="ECO:0000256" key="17">
    <source>
        <dbReference type="SAM" id="Phobius"/>
    </source>
</evidence>
<evidence type="ECO:0000259" key="19">
    <source>
        <dbReference type="Pfam" id="PF13614"/>
    </source>
</evidence>
<comment type="similarity">
    <text evidence="2">Belongs to the CpsD/CapB family.</text>
</comment>
<keyword evidence="9" id="KW-0547">Nucleotide-binding</keyword>
<evidence type="ECO:0000256" key="15">
    <source>
        <dbReference type="ARBA" id="ARBA00051245"/>
    </source>
</evidence>
<evidence type="ECO:0000313" key="22">
    <source>
        <dbReference type="Proteomes" id="UP001209257"/>
    </source>
</evidence>
<dbReference type="SUPFAM" id="SSF52540">
    <property type="entry name" value="P-loop containing nucleoside triphosphate hydrolases"/>
    <property type="match status" value="1"/>
</dbReference>
<comment type="similarity">
    <text evidence="3">Belongs to the etk/wzc family.</text>
</comment>
<feature type="domain" description="Polysaccharide chain length determinant N-terminal" evidence="18">
    <location>
        <begin position="17"/>
        <end position="109"/>
    </location>
</feature>
<dbReference type="PANTHER" id="PTHR32309:SF13">
    <property type="entry name" value="FERRIC ENTEROBACTIN TRANSPORT PROTEIN FEPE"/>
    <property type="match status" value="1"/>
</dbReference>
<evidence type="ECO:0000256" key="6">
    <source>
        <dbReference type="ARBA" id="ARBA00022519"/>
    </source>
</evidence>
<evidence type="ECO:0000256" key="13">
    <source>
        <dbReference type="ARBA" id="ARBA00023136"/>
    </source>
</evidence>
<keyword evidence="16" id="KW-0175">Coiled coil</keyword>
<dbReference type="Pfam" id="PF13614">
    <property type="entry name" value="AAA_31"/>
    <property type="match status" value="1"/>
</dbReference>
<dbReference type="Pfam" id="PF13807">
    <property type="entry name" value="GNVR"/>
    <property type="match status" value="1"/>
</dbReference>
<feature type="domain" description="Tyrosine-protein kinase G-rich" evidence="20">
    <location>
        <begin position="406"/>
        <end position="478"/>
    </location>
</feature>
<organism evidence="21 22">
    <name type="scientific">Alteromonas salexigens</name>
    <dbReference type="NCBI Taxonomy" id="2982530"/>
    <lineage>
        <taxon>Bacteria</taxon>
        <taxon>Pseudomonadati</taxon>
        <taxon>Pseudomonadota</taxon>
        <taxon>Gammaproteobacteria</taxon>
        <taxon>Alteromonadales</taxon>
        <taxon>Alteromonadaceae</taxon>
        <taxon>Alteromonas/Salinimonas group</taxon>
        <taxon>Alteromonas</taxon>
    </lineage>
</organism>
<keyword evidence="14" id="KW-0829">Tyrosine-protein kinase</keyword>
<gene>
    <name evidence="21" type="ORF">OCL06_16110</name>
</gene>
<evidence type="ECO:0000259" key="18">
    <source>
        <dbReference type="Pfam" id="PF02706"/>
    </source>
</evidence>
<evidence type="ECO:0000256" key="11">
    <source>
        <dbReference type="ARBA" id="ARBA00022840"/>
    </source>
</evidence>
<keyword evidence="10" id="KW-0418">Kinase</keyword>
<evidence type="ECO:0000256" key="7">
    <source>
        <dbReference type="ARBA" id="ARBA00022679"/>
    </source>
</evidence>
<feature type="coiled-coil region" evidence="16">
    <location>
        <begin position="225"/>
        <end position="290"/>
    </location>
</feature>
<dbReference type="EC" id="2.7.10.2" evidence="4"/>
<keyword evidence="8 17" id="KW-0812">Transmembrane</keyword>
<dbReference type="InterPro" id="IPR032807">
    <property type="entry name" value="GNVR"/>
</dbReference>
<keyword evidence="12 17" id="KW-1133">Transmembrane helix</keyword>
<keyword evidence="22" id="KW-1185">Reference proteome</keyword>
<evidence type="ECO:0000256" key="3">
    <source>
        <dbReference type="ARBA" id="ARBA00008883"/>
    </source>
</evidence>
<dbReference type="NCBIfam" id="TIGR01007">
    <property type="entry name" value="eps_fam"/>
    <property type="match status" value="1"/>
</dbReference>
<evidence type="ECO:0000256" key="5">
    <source>
        <dbReference type="ARBA" id="ARBA00022475"/>
    </source>
</evidence>
<dbReference type="InterPro" id="IPR003856">
    <property type="entry name" value="LPS_length_determ_N"/>
</dbReference>
<evidence type="ECO:0000256" key="14">
    <source>
        <dbReference type="ARBA" id="ARBA00023137"/>
    </source>
</evidence>
<evidence type="ECO:0000256" key="8">
    <source>
        <dbReference type="ARBA" id="ARBA00022692"/>
    </source>
</evidence>
<dbReference type="InterPro" id="IPR025669">
    <property type="entry name" value="AAA_dom"/>
</dbReference>
<evidence type="ECO:0000256" key="1">
    <source>
        <dbReference type="ARBA" id="ARBA00004429"/>
    </source>
</evidence>
<sequence length="745" mass="82515">MASNMREPIQSALLDDETIDFAHYWQVFKRYAGRIIVLAVLCTILMAIITNRMTPQYRAKASLLIESQPAKVTSIEEVYNADTSRKDYMQTQYQIITSRHIARRVVEELELAHNPVFMPPAPQEDPLLAKAKSWVKQQLAAYMPVEQDEQAASPDAETQEERRLRAATNRLMNALQIALVSNTQVMEITATSTSPELAAAIANTVGEVYVENYLQAKVDMTTKATSFLSESMEGLRAKLAAAERELAQFYEKNQLVNLDNGVISLAAEELEELSDQLRSAQKTLDQNRIIYQQTQTSGADYSALARLPEVLNHSTIQSVRQQEAAALSRVSELSKVYGPKHPKMIAANSELNSARDTLQTQIRDLISSIATQYRASQDKVADLQDKVSEAKAEYRKLSNLENRRRALQREVDINQQLYSSMFTRLKETSELGGFKSANARLLDAAVVPGNPAKPNKSLLVAAAFIVSFGFGVVLAFVLEAMNSGVRSVDDVEKKLGQRMLGLIPTMPRKRRQSIPLRAYFANTSHQFSEAVRTLRTSLSLMNIDKPPQAILVTSSVPKEGKTTVSINLAFALGQLDSTILIDADLRRPSVGKHFGVPNYQPGLSNLIMHTHTLDECLVHDEKSGLDLISAGTIPSNPQELLAGDGFQALVATLKQRYRHVVVDTAPTQAVSDAMVVSKSCDSVIYVVRADSTSEKMIVSGLGRFLQVGHRVDGVVLNQVDLRKSDVAERYGGFYDQYDYRSQATG</sequence>
<dbReference type="Pfam" id="PF02706">
    <property type="entry name" value="Wzz"/>
    <property type="match status" value="1"/>
</dbReference>
<feature type="coiled-coil region" evidence="16">
    <location>
        <begin position="373"/>
        <end position="417"/>
    </location>
</feature>